<feature type="domain" description="FYVE-type" evidence="13">
    <location>
        <begin position="1432"/>
        <end position="1491"/>
    </location>
</feature>
<protein>
    <recommendedName>
        <fullName evidence="16">FYVE, RhoGEF and PH domain-containing protein 6</fullName>
    </recommendedName>
</protein>
<evidence type="ECO:0000256" key="3">
    <source>
        <dbReference type="ARBA" id="ARBA00022658"/>
    </source>
</evidence>
<dbReference type="InterPro" id="IPR000219">
    <property type="entry name" value="DH_dom"/>
</dbReference>
<name>A0A2T7NSG5_POMCA</name>
<dbReference type="InterPro" id="IPR001849">
    <property type="entry name" value="PH_domain"/>
</dbReference>
<dbReference type="SUPFAM" id="SSF50729">
    <property type="entry name" value="PH domain-like"/>
    <property type="match status" value="1"/>
</dbReference>
<keyword evidence="2" id="KW-0963">Cytoplasm</keyword>
<evidence type="ECO:0000259" key="13">
    <source>
        <dbReference type="PROSITE" id="PS50178"/>
    </source>
</evidence>
<gene>
    <name evidence="14" type="ORF">C0Q70_14568</name>
</gene>
<evidence type="ECO:0000256" key="6">
    <source>
        <dbReference type="ARBA" id="ARBA00022833"/>
    </source>
</evidence>
<evidence type="ECO:0000256" key="9">
    <source>
        <dbReference type="SAM" id="MobiDB-lite"/>
    </source>
</evidence>
<feature type="compositionally biased region" description="Polar residues" evidence="9">
    <location>
        <begin position="801"/>
        <end position="810"/>
    </location>
</feature>
<feature type="compositionally biased region" description="Polar residues" evidence="9">
    <location>
        <begin position="132"/>
        <end position="150"/>
    </location>
</feature>
<feature type="region of interest" description="Disordered" evidence="9">
    <location>
        <begin position="61"/>
        <end position="217"/>
    </location>
</feature>
<dbReference type="GO" id="GO:0005085">
    <property type="term" value="F:guanyl-nucleotide exchange factor activity"/>
    <property type="evidence" value="ECO:0007669"/>
    <property type="project" value="UniProtKB-KW"/>
</dbReference>
<dbReference type="PROSITE" id="PS50178">
    <property type="entry name" value="ZF_FYVE"/>
    <property type="match status" value="1"/>
</dbReference>
<dbReference type="Proteomes" id="UP000245119">
    <property type="component" value="Linkage Group LG9"/>
</dbReference>
<evidence type="ECO:0000259" key="12">
    <source>
        <dbReference type="PROSITE" id="PS50010"/>
    </source>
</evidence>
<dbReference type="SUPFAM" id="SSF57903">
    <property type="entry name" value="FYVE/PHD zinc finger"/>
    <property type="match status" value="1"/>
</dbReference>
<dbReference type="InterPro" id="IPR011011">
    <property type="entry name" value="Znf_FYVE_PHD"/>
</dbReference>
<evidence type="ECO:0000256" key="7">
    <source>
        <dbReference type="ARBA" id="ARBA00023212"/>
    </source>
</evidence>
<keyword evidence="3" id="KW-0344">Guanine-nucleotide releasing factor</keyword>
<dbReference type="InterPro" id="IPR000306">
    <property type="entry name" value="Znf_FYVE"/>
</dbReference>
<feature type="compositionally biased region" description="Pro residues" evidence="9">
    <location>
        <begin position="179"/>
        <end position="195"/>
    </location>
</feature>
<feature type="compositionally biased region" description="Polar residues" evidence="9">
    <location>
        <begin position="204"/>
        <end position="217"/>
    </location>
</feature>
<evidence type="ECO:0000256" key="4">
    <source>
        <dbReference type="ARBA" id="ARBA00022723"/>
    </source>
</evidence>
<dbReference type="EMBL" id="PZQS01000009">
    <property type="protein sequence ID" value="PVD24098.1"/>
    <property type="molecule type" value="Genomic_DNA"/>
</dbReference>
<evidence type="ECO:0000256" key="2">
    <source>
        <dbReference type="ARBA" id="ARBA00022490"/>
    </source>
</evidence>
<keyword evidence="4" id="KW-0479">Metal-binding</keyword>
<feature type="region of interest" description="Disordered" evidence="9">
    <location>
        <begin position="951"/>
        <end position="994"/>
    </location>
</feature>
<feature type="compositionally biased region" description="Pro residues" evidence="9">
    <location>
        <begin position="153"/>
        <end position="165"/>
    </location>
</feature>
<dbReference type="InterPro" id="IPR017455">
    <property type="entry name" value="Znf_FYVE-rel"/>
</dbReference>
<feature type="region of interest" description="Disordered" evidence="9">
    <location>
        <begin position="531"/>
        <end position="640"/>
    </location>
</feature>
<dbReference type="InterPro" id="IPR011993">
    <property type="entry name" value="PH-like_dom_sf"/>
</dbReference>
<accession>A0A2T7NSG5</accession>
<feature type="region of interest" description="Disordered" evidence="9">
    <location>
        <begin position="1497"/>
        <end position="1522"/>
    </location>
</feature>
<dbReference type="SMART" id="SM00064">
    <property type="entry name" value="FYVE"/>
    <property type="match status" value="1"/>
</dbReference>
<evidence type="ECO:0000256" key="8">
    <source>
        <dbReference type="PROSITE-ProRule" id="PRU00091"/>
    </source>
</evidence>
<feature type="compositionally biased region" description="Low complexity" evidence="9">
    <location>
        <begin position="872"/>
        <end position="885"/>
    </location>
</feature>
<evidence type="ECO:0000313" key="15">
    <source>
        <dbReference type="Proteomes" id="UP000245119"/>
    </source>
</evidence>
<evidence type="ECO:0000256" key="10">
    <source>
        <dbReference type="SAM" id="Phobius"/>
    </source>
</evidence>
<dbReference type="OrthoDB" id="245697at2759"/>
<feature type="compositionally biased region" description="Polar residues" evidence="9">
    <location>
        <begin position="1506"/>
        <end position="1522"/>
    </location>
</feature>
<feature type="compositionally biased region" description="Basic and acidic residues" evidence="9">
    <location>
        <begin position="551"/>
        <end position="560"/>
    </location>
</feature>
<feature type="compositionally biased region" description="Basic and acidic residues" evidence="9">
    <location>
        <begin position="591"/>
        <end position="620"/>
    </location>
</feature>
<keyword evidence="10" id="KW-1133">Transmembrane helix</keyword>
<dbReference type="SMART" id="SM00325">
    <property type="entry name" value="RhoGEF"/>
    <property type="match status" value="1"/>
</dbReference>
<comment type="caution">
    <text evidence="14">The sequence shown here is derived from an EMBL/GenBank/DDBJ whole genome shotgun (WGS) entry which is preliminary data.</text>
</comment>
<dbReference type="Gene3D" id="3.30.40.10">
    <property type="entry name" value="Zinc/RING finger domain, C3HC4 (zinc finger)"/>
    <property type="match status" value="1"/>
</dbReference>
<evidence type="ECO:0008006" key="16">
    <source>
        <dbReference type="Google" id="ProtNLM"/>
    </source>
</evidence>
<dbReference type="PROSITE" id="PS50003">
    <property type="entry name" value="PH_DOMAIN"/>
    <property type="match status" value="1"/>
</dbReference>
<evidence type="ECO:0000259" key="11">
    <source>
        <dbReference type="PROSITE" id="PS50003"/>
    </source>
</evidence>
<keyword evidence="10" id="KW-0812">Transmembrane</keyword>
<feature type="transmembrane region" description="Helical" evidence="10">
    <location>
        <begin position="33"/>
        <end position="54"/>
    </location>
</feature>
<feature type="region of interest" description="Disordered" evidence="9">
    <location>
        <begin position="1041"/>
        <end position="1079"/>
    </location>
</feature>
<comment type="subcellular location">
    <subcellularLocation>
        <location evidence="1">Cytoplasm</location>
        <location evidence="1">Cytoskeleton</location>
    </subcellularLocation>
</comment>
<dbReference type="SMART" id="SM00233">
    <property type="entry name" value="PH"/>
    <property type="match status" value="1"/>
</dbReference>
<dbReference type="Gene3D" id="1.20.900.10">
    <property type="entry name" value="Dbl homology (DH) domain"/>
    <property type="match status" value="1"/>
</dbReference>
<dbReference type="InterPro" id="IPR035899">
    <property type="entry name" value="DBL_dom_sf"/>
</dbReference>
<feature type="domain" description="PH" evidence="11">
    <location>
        <begin position="1302"/>
        <end position="1395"/>
    </location>
</feature>
<proteinExistence type="predicted"/>
<dbReference type="Pfam" id="PF00169">
    <property type="entry name" value="PH"/>
    <property type="match status" value="1"/>
</dbReference>
<dbReference type="CDD" id="cd15743">
    <property type="entry name" value="FYVE_FGD6"/>
    <property type="match status" value="1"/>
</dbReference>
<dbReference type="CDD" id="cd13389">
    <property type="entry name" value="PH1_FGD5_FGD6"/>
    <property type="match status" value="1"/>
</dbReference>
<keyword evidence="15" id="KW-1185">Reference proteome</keyword>
<dbReference type="InterPro" id="IPR051092">
    <property type="entry name" value="FYVE_RhoGEF_PH"/>
</dbReference>
<evidence type="ECO:0000256" key="5">
    <source>
        <dbReference type="ARBA" id="ARBA00022771"/>
    </source>
</evidence>
<dbReference type="InterPro" id="IPR013083">
    <property type="entry name" value="Znf_RING/FYVE/PHD"/>
</dbReference>
<keyword evidence="7" id="KW-0206">Cytoskeleton</keyword>
<feature type="domain" description="DH" evidence="12">
    <location>
        <begin position="1084"/>
        <end position="1273"/>
    </location>
</feature>
<dbReference type="GO" id="GO:0005856">
    <property type="term" value="C:cytoskeleton"/>
    <property type="evidence" value="ECO:0007669"/>
    <property type="project" value="UniProtKB-SubCell"/>
</dbReference>
<dbReference type="Pfam" id="PF00621">
    <property type="entry name" value="RhoGEF"/>
    <property type="match status" value="1"/>
</dbReference>
<feature type="region of interest" description="Disordered" evidence="9">
    <location>
        <begin position="1601"/>
        <end position="1655"/>
    </location>
</feature>
<dbReference type="PANTHER" id="PTHR12673:SF267">
    <property type="entry name" value="PROTEIN CBG10230"/>
    <property type="match status" value="1"/>
</dbReference>
<organism evidence="14 15">
    <name type="scientific">Pomacea canaliculata</name>
    <name type="common">Golden apple snail</name>
    <dbReference type="NCBI Taxonomy" id="400727"/>
    <lineage>
        <taxon>Eukaryota</taxon>
        <taxon>Metazoa</taxon>
        <taxon>Spiralia</taxon>
        <taxon>Lophotrochozoa</taxon>
        <taxon>Mollusca</taxon>
        <taxon>Gastropoda</taxon>
        <taxon>Caenogastropoda</taxon>
        <taxon>Architaenioglossa</taxon>
        <taxon>Ampullarioidea</taxon>
        <taxon>Ampullariidae</taxon>
        <taxon>Pomacea</taxon>
    </lineage>
</organism>
<reference evidence="14 15" key="1">
    <citation type="submission" date="2018-04" db="EMBL/GenBank/DDBJ databases">
        <title>The genome of golden apple snail Pomacea canaliculata provides insight into stress tolerance and invasive adaptation.</title>
        <authorList>
            <person name="Liu C."/>
            <person name="Liu B."/>
            <person name="Ren Y."/>
            <person name="Zhang Y."/>
            <person name="Wang H."/>
            <person name="Li S."/>
            <person name="Jiang F."/>
            <person name="Yin L."/>
            <person name="Zhang G."/>
            <person name="Qian W."/>
            <person name="Fan W."/>
        </authorList>
    </citation>
    <scope>NUCLEOTIDE SEQUENCE [LARGE SCALE GENOMIC DNA]</scope>
    <source>
        <strain evidence="14">SZHN2017</strain>
        <tissue evidence="14">Muscle</tissue>
    </source>
</reference>
<feature type="region of interest" description="Disordered" evidence="9">
    <location>
        <begin position="671"/>
        <end position="890"/>
    </location>
</feature>
<dbReference type="CDD" id="cd00160">
    <property type="entry name" value="RhoGEF"/>
    <property type="match status" value="1"/>
</dbReference>
<evidence type="ECO:0000313" key="14">
    <source>
        <dbReference type="EMBL" id="PVD24098.1"/>
    </source>
</evidence>
<sequence length="1655" mass="182641">MGGWKEREEEGCCQLACCRWCGERKAQVTNIPLSLFCFVFPFVVSTFAPLVSAMEQPSSHRNCSTAALSSPGAAKKVPSVHANRARPEVPTKPSPAGSKPRPPVPRKPPVASVNHEGSNSVGAPVPEPRQAATWQNLGKKQEACQDTPSSGVAPPPPLPQFPPNTPLSVVSNRSDMPSRPNPPRPRRSAPPVPPKKPAHRLLDSSESPESKQVNSFCTKEAIISDTTESSHTENMEKAVVDSRSYEQVFVEENSSEAVPEPGNFHSVVNGDKACDSKDICGDMPTKDCIFSNDQQPISKQNHIDNSYDILDKSGERETVVSPASRASSYSSSAVENVTIAKVECSRGPETAVALSDRGTCTSKVLDTTLLEQQEDPVLPVKDLLKKFAQPLSPSAGPRVRPKPRKRASLLKPTVNADNVSSQCGDYFGPDESCQGEQEADCPQLLPTPVQERKRQKVSEAETLSVQVNSVSVETLQREDATELHLSCCGEPNGTLQSYSGTELHSSFTGEAPQYYTKKQVSDSLENVLKTSAQSKDSAEEMQKAVLSSELSHAEDLREDGPSSPCDDAYEEGSKPQAPCAREAEKEEEEKDAERENLSEEAKVKDVRVLLESDAEQHELQNEVAETAEDPRLNETHSFTFGDVGETCGILKEIEALLNKRMKGGADFNLEVSSETEDTTNHTVSTLSTLPQRPPRPKRASKLKQMSDVSSVDSSSTESLTSVGLSTKKPCPPKPRRKNAPGSVIRSMSDVSGMRSVVDRVLDDGDDETPCLPPRQRSLRLPDLKPPPLPPRNKSMERLSDNLDSCLSGSEGSVVEAVKSCRKSEKLSSPLAGHSEMPDSLLRSATQAKNRKNLPRPTRQAPPPPPAKAGGQSLSMNSSQSSVTSKSHTEKVPQYSKIAIDALNATVGYVHGGQESGDFDDTNKSPAVVSVAQNYLVDHDYLEIPEDLAKRLAQESAMHQPPPVITKEETPPPDLPPRNYVGPSQEDASERHYDIVSESENIAEQPLLGESALHSGQDESRPSSFLETLGSAVDGYDSHHLRPASAISSSSSHSDNGSGIVDQPSSSDSEDEDGEKKLKAKREKKVFDIAEEVMKSEKVFVDVLRLLNVDFRVFVSQKTEEVGHAVVPSETLNKILDYLPQLQSFNEVLLKDLKERIDGWEQNQKISDIFVKKGPFLKLYSSYIRNFEHATALLDETCKKHHEFQLTVLQFERTPKCANLALKHYMLKPIQRIPQYKLLLQNYLNQLTPESTDYRDTIVALNIVSEVADHANESMRHGDNVQKLLEVQRSLIGQFEVIQPGRVLIKRGELQKLSRKVMQPRMFFLFNDVLLYTTPVTAGYRLNNVLPLNGMKVVPPKLEEFKNEFNIITTHRSFTVATSTPSEREEWLNALWNAIDENAEKYHTFKSLQQEPQNSLMDKDFVLGHKAPLWIPDARVTMCMLCMTEFSITWRRHHCRACGRIICGNCSENRAPLRYLMYKPARVCDDCFQKLEQEVQNWEEKEKTRGENSSTSTDGKTPVAASQESPLIFSSIKARFQKIHKSKSLKKKPSMARPSVLVEDVAAIESMPLLGFEVTRMTTWYQGAEPDLMFELKHQNTQPLVFKSRSSTGGDPSGAAATGPPETPTSPGVIPHMKSSSDTTTPRLIFRTDSAAATTK</sequence>
<evidence type="ECO:0000256" key="1">
    <source>
        <dbReference type="ARBA" id="ARBA00004245"/>
    </source>
</evidence>
<dbReference type="Gene3D" id="2.30.29.30">
    <property type="entry name" value="Pleckstrin-homology domain (PH domain)/Phosphotyrosine-binding domain (PTB)"/>
    <property type="match status" value="1"/>
</dbReference>
<dbReference type="GO" id="GO:0005737">
    <property type="term" value="C:cytoplasm"/>
    <property type="evidence" value="ECO:0007669"/>
    <property type="project" value="TreeGrafter"/>
</dbReference>
<keyword evidence="6" id="KW-0862">Zinc</keyword>
<dbReference type="SUPFAM" id="SSF48065">
    <property type="entry name" value="DBL homology domain (DH-domain)"/>
    <property type="match status" value="1"/>
</dbReference>
<keyword evidence="5 8" id="KW-0863">Zinc-finger</keyword>
<dbReference type="Pfam" id="PF01363">
    <property type="entry name" value="FYVE"/>
    <property type="match status" value="1"/>
</dbReference>
<feature type="compositionally biased region" description="Low complexity" evidence="9">
    <location>
        <begin position="706"/>
        <end position="728"/>
    </location>
</feature>
<dbReference type="PROSITE" id="PS50010">
    <property type="entry name" value="DH_2"/>
    <property type="match status" value="1"/>
</dbReference>
<feature type="compositionally biased region" description="Polar residues" evidence="9">
    <location>
        <begin position="680"/>
        <end position="690"/>
    </location>
</feature>
<feature type="compositionally biased region" description="Low complexity" evidence="9">
    <location>
        <begin position="1044"/>
        <end position="1057"/>
    </location>
</feature>
<dbReference type="PANTHER" id="PTHR12673">
    <property type="entry name" value="FACIOGENITAL DYSPLASIA PROTEIN"/>
    <property type="match status" value="1"/>
</dbReference>
<dbReference type="GO" id="GO:0008270">
    <property type="term" value="F:zinc ion binding"/>
    <property type="evidence" value="ECO:0007669"/>
    <property type="project" value="UniProtKB-KW"/>
</dbReference>
<dbReference type="STRING" id="400727.A0A2T7NSG5"/>
<keyword evidence="10" id="KW-0472">Membrane</keyword>